<dbReference type="Gene3D" id="3.40.50.150">
    <property type="entry name" value="Vaccinia Virus protein VP39"/>
    <property type="match status" value="1"/>
</dbReference>
<evidence type="ECO:0000313" key="3">
    <source>
        <dbReference type="Proteomes" id="UP001589798"/>
    </source>
</evidence>
<dbReference type="Pfam" id="PF08241">
    <property type="entry name" value="Methyltransf_11"/>
    <property type="match status" value="1"/>
</dbReference>
<protein>
    <submittedName>
        <fullName evidence="2">Methyltransferase domain-containing protein</fullName>
    </submittedName>
</protein>
<accession>A0ABV6CRT6</accession>
<evidence type="ECO:0000259" key="1">
    <source>
        <dbReference type="Pfam" id="PF08241"/>
    </source>
</evidence>
<name>A0ABV6CRT6_9SPHN</name>
<dbReference type="GO" id="GO:0032259">
    <property type="term" value="P:methylation"/>
    <property type="evidence" value="ECO:0007669"/>
    <property type="project" value="UniProtKB-KW"/>
</dbReference>
<sequence length="392" mass="43636">METAREDGSYFDEAYFERGWERGTAYVGYRESAASNAIFRELGRGIKEIFQPRRTLEIGCATGAIVRELNGMAVDAFGIDVSSWAVANALDPKVSLASAAALPFADNTFDVVYSSHALEHLPDEIYAKAFAEIDRVCGPRAVQFHMLPIIGTYPYDYDPDAARRDLRKDPTHSLLMPMDWWIRQWEDLGWRQVAASVLLPADTSNVELSSGQFCLVRQEADNFHQVLAAINEWNSRVYRQTYLDLQERLSPAEIASVRISTEENALPRGIGPCDCHWDDIKREFESPVNFAAAELHGIVSLRAPEQRQMRIALISESGDVLEKWLSLEPGTTVVRIPVDEFRLLSGGRNLGAIRSVYFGGYVEDFTLSGNFAVVSSTGTIPDIFGASEPGRG</sequence>
<dbReference type="CDD" id="cd02440">
    <property type="entry name" value="AdoMet_MTases"/>
    <property type="match status" value="1"/>
</dbReference>
<comment type="caution">
    <text evidence="2">The sequence shown here is derived from an EMBL/GenBank/DDBJ whole genome shotgun (WGS) entry which is preliminary data.</text>
</comment>
<feature type="domain" description="Methyltransferase type 11" evidence="1">
    <location>
        <begin position="56"/>
        <end position="139"/>
    </location>
</feature>
<dbReference type="InterPro" id="IPR013216">
    <property type="entry name" value="Methyltransf_11"/>
</dbReference>
<dbReference type="RefSeq" id="WP_379486220.1">
    <property type="nucleotide sequence ID" value="NZ_JBHLWK010000007.1"/>
</dbReference>
<proteinExistence type="predicted"/>
<organism evidence="2 3">
    <name type="scientific">Novosphingobium soli</name>
    <dbReference type="NCBI Taxonomy" id="574956"/>
    <lineage>
        <taxon>Bacteria</taxon>
        <taxon>Pseudomonadati</taxon>
        <taxon>Pseudomonadota</taxon>
        <taxon>Alphaproteobacteria</taxon>
        <taxon>Sphingomonadales</taxon>
        <taxon>Sphingomonadaceae</taxon>
        <taxon>Novosphingobium</taxon>
    </lineage>
</organism>
<reference evidence="2 3" key="1">
    <citation type="submission" date="2024-09" db="EMBL/GenBank/DDBJ databases">
        <authorList>
            <person name="Sun Q."/>
            <person name="Mori K."/>
        </authorList>
    </citation>
    <scope>NUCLEOTIDE SEQUENCE [LARGE SCALE GENOMIC DNA]</scope>
    <source>
        <strain evidence="2 3">CCM 7706</strain>
    </source>
</reference>
<keyword evidence="2" id="KW-0489">Methyltransferase</keyword>
<dbReference type="InterPro" id="IPR029063">
    <property type="entry name" value="SAM-dependent_MTases_sf"/>
</dbReference>
<dbReference type="GO" id="GO:0008168">
    <property type="term" value="F:methyltransferase activity"/>
    <property type="evidence" value="ECO:0007669"/>
    <property type="project" value="UniProtKB-KW"/>
</dbReference>
<evidence type="ECO:0000313" key="2">
    <source>
        <dbReference type="EMBL" id="MFC0203445.1"/>
    </source>
</evidence>
<keyword evidence="2" id="KW-0808">Transferase</keyword>
<dbReference type="SUPFAM" id="SSF53335">
    <property type="entry name" value="S-adenosyl-L-methionine-dependent methyltransferases"/>
    <property type="match status" value="1"/>
</dbReference>
<keyword evidence="3" id="KW-1185">Reference proteome</keyword>
<dbReference type="EMBL" id="JBHLWK010000007">
    <property type="protein sequence ID" value="MFC0203445.1"/>
    <property type="molecule type" value="Genomic_DNA"/>
</dbReference>
<dbReference type="Proteomes" id="UP001589798">
    <property type="component" value="Unassembled WGS sequence"/>
</dbReference>
<gene>
    <name evidence="2" type="ORF">ACFFJC_04065</name>
</gene>